<evidence type="ECO:0000256" key="2">
    <source>
        <dbReference type="ARBA" id="ARBA00006275"/>
    </source>
</evidence>
<evidence type="ECO:0000259" key="8">
    <source>
        <dbReference type="Pfam" id="PF14322"/>
    </source>
</evidence>
<proteinExistence type="inferred from homology"/>
<name>A0A2T5C0D8_9BACT</name>
<dbReference type="RefSeq" id="WP_107822749.1">
    <property type="nucleotide sequence ID" value="NZ_QAAD01000011.1"/>
</dbReference>
<comment type="similarity">
    <text evidence="2">Belongs to the SusD family.</text>
</comment>
<evidence type="ECO:0000256" key="5">
    <source>
        <dbReference type="ARBA" id="ARBA00023237"/>
    </source>
</evidence>
<comment type="caution">
    <text evidence="9">The sequence shown here is derived from an EMBL/GenBank/DDBJ whole genome shotgun (WGS) entry which is preliminary data.</text>
</comment>
<dbReference type="EMBL" id="QAAD01000011">
    <property type="protein sequence ID" value="PTN08018.1"/>
    <property type="molecule type" value="Genomic_DNA"/>
</dbReference>
<protein>
    <submittedName>
        <fullName evidence="9">Putative outer membrane starch-binding protein</fullName>
    </submittedName>
</protein>
<dbReference type="PROSITE" id="PS51257">
    <property type="entry name" value="PROKAR_LIPOPROTEIN"/>
    <property type="match status" value="1"/>
</dbReference>
<comment type="subcellular location">
    <subcellularLocation>
        <location evidence="1">Cell outer membrane</location>
    </subcellularLocation>
</comment>
<keyword evidence="4" id="KW-0472">Membrane</keyword>
<feature type="domain" description="SusD-like N-terminal" evidence="8">
    <location>
        <begin position="111"/>
        <end position="232"/>
    </location>
</feature>
<evidence type="ECO:0000256" key="4">
    <source>
        <dbReference type="ARBA" id="ARBA00023136"/>
    </source>
</evidence>
<dbReference type="Proteomes" id="UP000243525">
    <property type="component" value="Unassembled WGS sequence"/>
</dbReference>
<feature type="compositionally biased region" description="Polar residues" evidence="6">
    <location>
        <begin position="647"/>
        <end position="660"/>
    </location>
</feature>
<evidence type="ECO:0000256" key="3">
    <source>
        <dbReference type="ARBA" id="ARBA00022729"/>
    </source>
</evidence>
<dbReference type="OrthoDB" id="5694214at2"/>
<dbReference type="SUPFAM" id="SSF48452">
    <property type="entry name" value="TPR-like"/>
    <property type="match status" value="1"/>
</dbReference>
<dbReference type="InterPro" id="IPR012944">
    <property type="entry name" value="SusD_RagB_dom"/>
</dbReference>
<organism evidence="9 10">
    <name type="scientific">Mangrovibacterium marinum</name>
    <dbReference type="NCBI Taxonomy" id="1639118"/>
    <lineage>
        <taxon>Bacteria</taxon>
        <taxon>Pseudomonadati</taxon>
        <taxon>Bacteroidota</taxon>
        <taxon>Bacteroidia</taxon>
        <taxon>Marinilabiliales</taxon>
        <taxon>Prolixibacteraceae</taxon>
        <taxon>Mangrovibacterium</taxon>
    </lineage>
</organism>
<dbReference type="Gene3D" id="1.25.40.390">
    <property type="match status" value="1"/>
</dbReference>
<evidence type="ECO:0000313" key="9">
    <source>
        <dbReference type="EMBL" id="PTN08018.1"/>
    </source>
</evidence>
<sequence>MKKNNYIKNGILAVTVSLSMLTGCNDFLEIDPPSDISPETYLWTESDLAAYTIDRYHNSDNDYIFRSVNGSGGDGLYLDDRATDVMTNRGSNNRFTPGEWKVGSTGGSWGFGNIYQLNYFLQTVLPRYQSGELTGNIDNVKHYIGEAYVLRAFEYFGKLKALGDFPIITRTIPDNKDSLVVASQRKPRNEVARFILSDLDKAIDLLKETPPNGERTRISKPLAYLIKSRVALFEATWLKYHKGTALVPNGQGWPGASKAYNANYQFPSGSIDGEIEFFLQQAMSSAKQVADNIALTSNSKIIRQSASDPSNPYYEMFASEDLSSYDEVLLWRDFDLTLGNVQYWNHYLYYGNGYGYTRQFVDGVLMENGLPIYAAGSGYQGDDFVGDVKVNRDWRLKLFMRAPGETKAFVNLPEGTSPEVEPEVPVIDGSSRYMEGTGYSIKKGLSYDNEMQATVGRDVTAVVCFRAVEAYLNYMEACYELNGSLDADAQKYWRAIRERAGVDADFNKTIAATDMNQEALNDWGAYSHGQLVDATLYNIRRERKVEMAVEGLRYMDLTRWRAMDQLSGYKIEGIKVWGPMKDVYGGRLLYGQSDATKNTVSDPALSDYLRIHQISPNNFYYNGYNFTEAHYLNPIAAEHFIISSPDGQTPEDSPIYQNPGWTLEGNQPPVGY</sequence>
<dbReference type="Pfam" id="PF14322">
    <property type="entry name" value="SusD-like_3"/>
    <property type="match status" value="1"/>
</dbReference>
<keyword evidence="3" id="KW-0732">Signal</keyword>
<evidence type="ECO:0000313" key="10">
    <source>
        <dbReference type="Proteomes" id="UP000243525"/>
    </source>
</evidence>
<feature type="domain" description="RagB/SusD" evidence="7">
    <location>
        <begin position="349"/>
        <end position="661"/>
    </location>
</feature>
<dbReference type="AlphaFoldDB" id="A0A2T5C0D8"/>
<reference evidence="9 10" key="1">
    <citation type="submission" date="2018-04" db="EMBL/GenBank/DDBJ databases">
        <title>Genomic Encyclopedia of Archaeal and Bacterial Type Strains, Phase II (KMG-II): from individual species to whole genera.</title>
        <authorList>
            <person name="Goeker M."/>
        </authorList>
    </citation>
    <scope>NUCLEOTIDE SEQUENCE [LARGE SCALE GENOMIC DNA]</scope>
    <source>
        <strain evidence="9 10">DSM 28823</strain>
    </source>
</reference>
<keyword evidence="5" id="KW-0998">Cell outer membrane</keyword>
<feature type="region of interest" description="Disordered" evidence="6">
    <location>
        <begin position="647"/>
        <end position="672"/>
    </location>
</feature>
<accession>A0A2T5C0D8</accession>
<dbReference type="GO" id="GO:0009279">
    <property type="term" value="C:cell outer membrane"/>
    <property type="evidence" value="ECO:0007669"/>
    <property type="project" value="UniProtKB-SubCell"/>
</dbReference>
<dbReference type="InterPro" id="IPR011990">
    <property type="entry name" value="TPR-like_helical_dom_sf"/>
</dbReference>
<evidence type="ECO:0000256" key="1">
    <source>
        <dbReference type="ARBA" id="ARBA00004442"/>
    </source>
</evidence>
<evidence type="ECO:0000259" key="7">
    <source>
        <dbReference type="Pfam" id="PF07980"/>
    </source>
</evidence>
<evidence type="ECO:0000256" key="6">
    <source>
        <dbReference type="SAM" id="MobiDB-lite"/>
    </source>
</evidence>
<gene>
    <name evidence="9" type="ORF">C8N47_11158</name>
</gene>
<dbReference type="InterPro" id="IPR033985">
    <property type="entry name" value="SusD-like_N"/>
</dbReference>
<dbReference type="Pfam" id="PF07980">
    <property type="entry name" value="SusD_RagB"/>
    <property type="match status" value="1"/>
</dbReference>
<keyword evidence="10" id="KW-1185">Reference proteome</keyword>